<dbReference type="Proteomes" id="UP000433493">
    <property type="component" value="Unassembled WGS sequence"/>
</dbReference>
<evidence type="ECO:0000256" key="2">
    <source>
        <dbReference type="ARBA" id="ARBA00023125"/>
    </source>
</evidence>
<dbReference type="SUPFAM" id="SSF46689">
    <property type="entry name" value="Homeodomain-like"/>
    <property type="match status" value="1"/>
</dbReference>
<dbReference type="RefSeq" id="WP_158052374.1">
    <property type="nucleotide sequence ID" value="NZ_WBKB01000005.1"/>
</dbReference>
<organism evidence="6 7">
    <name type="scientific">Gulosibacter chungangensis</name>
    <dbReference type="NCBI Taxonomy" id="979746"/>
    <lineage>
        <taxon>Bacteria</taxon>
        <taxon>Bacillati</taxon>
        <taxon>Actinomycetota</taxon>
        <taxon>Actinomycetes</taxon>
        <taxon>Micrococcales</taxon>
        <taxon>Microbacteriaceae</taxon>
        <taxon>Gulosibacter</taxon>
    </lineage>
</organism>
<evidence type="ECO:0000313" key="7">
    <source>
        <dbReference type="Proteomes" id="UP000433493"/>
    </source>
</evidence>
<proteinExistence type="predicted"/>
<evidence type="ECO:0000256" key="4">
    <source>
        <dbReference type="PROSITE-ProRule" id="PRU00335"/>
    </source>
</evidence>
<gene>
    <name evidence="6" type="ORF">F8O05_08850</name>
</gene>
<dbReference type="PROSITE" id="PS50977">
    <property type="entry name" value="HTH_TETR_2"/>
    <property type="match status" value="1"/>
</dbReference>
<dbReference type="EMBL" id="WBKB01000005">
    <property type="protein sequence ID" value="KAB1642571.1"/>
    <property type="molecule type" value="Genomic_DNA"/>
</dbReference>
<evidence type="ECO:0000256" key="3">
    <source>
        <dbReference type="ARBA" id="ARBA00023163"/>
    </source>
</evidence>
<dbReference type="OrthoDB" id="3291296at2"/>
<accession>A0A7J5BCA4</accession>
<dbReference type="InterPro" id="IPR004111">
    <property type="entry name" value="Repressor_TetR_C"/>
</dbReference>
<dbReference type="Gene3D" id="1.10.357.10">
    <property type="entry name" value="Tetracycline Repressor, domain 2"/>
    <property type="match status" value="1"/>
</dbReference>
<dbReference type="InterPro" id="IPR009057">
    <property type="entry name" value="Homeodomain-like_sf"/>
</dbReference>
<sequence length="237" mass="26277">MSENANSAPRGRGRPRRSEGAVLTLEAILQRGLEIAGAEGFPALTMNRLARDFEVSPKALYNHVDSRQDVVDGVAALIMQSIPAPQLDATNWKDSLRTAYREGREAYRRFPRATLISLDETVTPGEIDPSRILLAEHTLQFFVDLGLTLEQAITARNSFLLDLFSFTLMIDYRYDSSPAPVREAITQPVPRIWLEALPDVAAPHSREAATLPTPDSDTMFERLVDMRIAAISALLTS</sequence>
<dbReference type="SUPFAM" id="SSF48498">
    <property type="entry name" value="Tetracyclin repressor-like, C-terminal domain"/>
    <property type="match status" value="1"/>
</dbReference>
<keyword evidence="3" id="KW-0804">Transcription</keyword>
<comment type="caution">
    <text evidence="6">The sequence shown here is derived from an EMBL/GenBank/DDBJ whole genome shotgun (WGS) entry which is preliminary data.</text>
</comment>
<feature type="DNA-binding region" description="H-T-H motif" evidence="4">
    <location>
        <begin position="45"/>
        <end position="64"/>
    </location>
</feature>
<dbReference type="Pfam" id="PF02909">
    <property type="entry name" value="TetR_C_1"/>
    <property type="match status" value="1"/>
</dbReference>
<dbReference type="GO" id="GO:0045892">
    <property type="term" value="P:negative regulation of DNA-templated transcription"/>
    <property type="evidence" value="ECO:0007669"/>
    <property type="project" value="InterPro"/>
</dbReference>
<reference evidence="6 7" key="1">
    <citation type="submission" date="2019-09" db="EMBL/GenBank/DDBJ databases">
        <title>Phylogeny of genus Pseudoclavibacter and closely related genus.</title>
        <authorList>
            <person name="Li Y."/>
        </authorList>
    </citation>
    <scope>NUCLEOTIDE SEQUENCE [LARGE SCALE GENOMIC DNA]</scope>
    <source>
        <strain evidence="6 7">KCTC 13959</strain>
    </source>
</reference>
<dbReference type="InterPro" id="IPR001647">
    <property type="entry name" value="HTH_TetR"/>
</dbReference>
<name>A0A7J5BCA4_9MICO</name>
<evidence type="ECO:0000259" key="5">
    <source>
        <dbReference type="PROSITE" id="PS50977"/>
    </source>
</evidence>
<keyword evidence="1" id="KW-0805">Transcription regulation</keyword>
<keyword evidence="2 4" id="KW-0238">DNA-binding</keyword>
<dbReference type="GO" id="GO:0003677">
    <property type="term" value="F:DNA binding"/>
    <property type="evidence" value="ECO:0007669"/>
    <property type="project" value="UniProtKB-UniRule"/>
</dbReference>
<keyword evidence="7" id="KW-1185">Reference proteome</keyword>
<evidence type="ECO:0000256" key="1">
    <source>
        <dbReference type="ARBA" id="ARBA00023015"/>
    </source>
</evidence>
<dbReference type="InterPro" id="IPR036271">
    <property type="entry name" value="Tet_transcr_reg_TetR-rel_C_sf"/>
</dbReference>
<protein>
    <submittedName>
        <fullName evidence="6">TetR family transcriptional regulator</fullName>
    </submittedName>
</protein>
<feature type="domain" description="HTH tetR-type" evidence="5">
    <location>
        <begin position="22"/>
        <end position="82"/>
    </location>
</feature>
<dbReference type="AlphaFoldDB" id="A0A7J5BCA4"/>
<evidence type="ECO:0000313" key="6">
    <source>
        <dbReference type="EMBL" id="KAB1642571.1"/>
    </source>
</evidence>